<dbReference type="PANTHER" id="PTHR18861:SF0">
    <property type="entry name" value="BRUCHPILOT, ISOFORM J"/>
    <property type="match status" value="1"/>
</dbReference>
<dbReference type="GO" id="GO:0098793">
    <property type="term" value="C:presynapse"/>
    <property type="evidence" value="ECO:0007669"/>
    <property type="project" value="UniProtKB-ARBA"/>
</dbReference>
<evidence type="ECO:0000256" key="3">
    <source>
        <dbReference type="ARBA" id="ARBA00022553"/>
    </source>
</evidence>
<sequence length="94" mass="11009">MASQLPHSHELRQVRDNVMVDLQSQTKEMQRENSALRKEIEIKEGKLQSSMNSIKTFWSPELKKERAIRKEEASRLALLKEQLRVTSEENQVCT</sequence>
<accession>C3Z2N4</accession>
<keyword evidence="2" id="KW-0963">Cytoplasm</keyword>
<evidence type="ECO:0000256" key="2">
    <source>
        <dbReference type="ARBA" id="ARBA00022490"/>
    </source>
</evidence>
<keyword evidence="6" id="KW-0206">Cytoskeleton</keyword>
<dbReference type="EMBL" id="GG666574">
    <property type="protein sequence ID" value="EEN53285.1"/>
    <property type="molecule type" value="Genomic_DNA"/>
</dbReference>
<keyword evidence="3" id="KW-0597">Phosphoprotein</keyword>
<name>C3Z2N4_BRAFL</name>
<keyword evidence="5 9" id="KW-0175">Coiled coil</keyword>
<dbReference type="eggNOG" id="KOG4809">
    <property type="taxonomic scope" value="Eukaryota"/>
</dbReference>
<evidence type="ECO:0008006" key="11">
    <source>
        <dbReference type="Google" id="ProtNLM"/>
    </source>
</evidence>
<evidence type="ECO:0000256" key="7">
    <source>
        <dbReference type="ARBA" id="ARBA00023273"/>
    </source>
</evidence>
<evidence type="ECO:0000313" key="10">
    <source>
        <dbReference type="EMBL" id="EEN53285.1"/>
    </source>
</evidence>
<dbReference type="STRING" id="7739.C3Z2N4"/>
<keyword evidence="4" id="KW-0770">Synapse</keyword>
<proteinExistence type="predicted"/>
<gene>
    <name evidence="10" type="ORF">BRAFLDRAFT_203281</name>
</gene>
<dbReference type="PANTHER" id="PTHR18861">
    <property type="entry name" value="ELKS/RAB6-INTERACTING/CAST PROTEIN"/>
    <property type="match status" value="1"/>
</dbReference>
<evidence type="ECO:0000256" key="5">
    <source>
        <dbReference type="ARBA" id="ARBA00023054"/>
    </source>
</evidence>
<evidence type="ECO:0000256" key="1">
    <source>
        <dbReference type="ARBA" id="ARBA00004245"/>
    </source>
</evidence>
<evidence type="ECO:0000256" key="9">
    <source>
        <dbReference type="SAM" id="Coils"/>
    </source>
</evidence>
<dbReference type="InterPro" id="IPR019323">
    <property type="entry name" value="ELKS/CAST"/>
</dbReference>
<organism>
    <name type="scientific">Branchiostoma floridae</name>
    <name type="common">Florida lancelet</name>
    <name type="synonym">Amphioxus</name>
    <dbReference type="NCBI Taxonomy" id="7739"/>
    <lineage>
        <taxon>Eukaryota</taxon>
        <taxon>Metazoa</taxon>
        <taxon>Chordata</taxon>
        <taxon>Cephalochordata</taxon>
        <taxon>Leptocardii</taxon>
        <taxon>Amphioxiformes</taxon>
        <taxon>Branchiostomatidae</taxon>
        <taxon>Branchiostoma</taxon>
    </lineage>
</organism>
<evidence type="ECO:0000256" key="4">
    <source>
        <dbReference type="ARBA" id="ARBA00023018"/>
    </source>
</evidence>
<keyword evidence="7" id="KW-0966">Cell projection</keyword>
<dbReference type="GO" id="GO:0030424">
    <property type="term" value="C:axon"/>
    <property type="evidence" value="ECO:0007669"/>
    <property type="project" value="UniProtKB-SubCell"/>
</dbReference>
<dbReference type="Pfam" id="PF10174">
    <property type="entry name" value="Cast"/>
    <property type="match status" value="1"/>
</dbReference>
<dbReference type="AlphaFoldDB" id="C3Z2N4"/>
<evidence type="ECO:0000256" key="6">
    <source>
        <dbReference type="ARBA" id="ARBA00023212"/>
    </source>
</evidence>
<comment type="subcellular location">
    <subcellularLocation>
        <location evidence="1">Cytoplasm</location>
        <location evidence="1">Cytoskeleton</location>
    </subcellularLocation>
    <subcellularLocation>
        <location evidence="8">Presynapse</location>
    </subcellularLocation>
</comment>
<protein>
    <recommendedName>
        <fullName evidence="11">ELKS/Rab6-interacting/CAST family member 1-like</fullName>
    </recommendedName>
</protein>
<reference evidence="10" key="1">
    <citation type="journal article" date="2008" name="Nature">
        <title>The amphioxus genome and the evolution of the chordate karyotype.</title>
        <authorList>
            <consortium name="US DOE Joint Genome Institute (JGI-PGF)"/>
            <person name="Putnam N.H."/>
            <person name="Butts T."/>
            <person name="Ferrier D.E.K."/>
            <person name="Furlong R.F."/>
            <person name="Hellsten U."/>
            <person name="Kawashima T."/>
            <person name="Robinson-Rechavi M."/>
            <person name="Shoguchi E."/>
            <person name="Terry A."/>
            <person name="Yu J.-K."/>
            <person name="Benito-Gutierrez E.L."/>
            <person name="Dubchak I."/>
            <person name="Garcia-Fernandez J."/>
            <person name="Gibson-Brown J.J."/>
            <person name="Grigoriev I.V."/>
            <person name="Horton A.C."/>
            <person name="de Jong P.J."/>
            <person name="Jurka J."/>
            <person name="Kapitonov V.V."/>
            <person name="Kohara Y."/>
            <person name="Kuroki Y."/>
            <person name="Lindquist E."/>
            <person name="Lucas S."/>
            <person name="Osoegawa K."/>
            <person name="Pennacchio L.A."/>
            <person name="Salamov A.A."/>
            <person name="Satou Y."/>
            <person name="Sauka-Spengler T."/>
            <person name="Schmutz J."/>
            <person name="Shin-I T."/>
            <person name="Toyoda A."/>
            <person name="Bronner-Fraser M."/>
            <person name="Fujiyama A."/>
            <person name="Holland L.Z."/>
            <person name="Holland P.W.H."/>
            <person name="Satoh N."/>
            <person name="Rokhsar D.S."/>
        </authorList>
    </citation>
    <scope>NUCLEOTIDE SEQUENCE [LARGE SCALE GENOMIC DNA]</scope>
    <source>
        <strain evidence="10">S238N-H82</strain>
        <tissue evidence="10">Testes</tissue>
    </source>
</reference>
<evidence type="ECO:0000256" key="8">
    <source>
        <dbReference type="ARBA" id="ARBA00034106"/>
    </source>
</evidence>
<dbReference type="InParanoid" id="C3Z2N4"/>
<feature type="coiled-coil region" evidence="9">
    <location>
        <begin position="19"/>
        <end position="46"/>
    </location>
</feature>
<dbReference type="GO" id="GO:0005856">
    <property type="term" value="C:cytoskeleton"/>
    <property type="evidence" value="ECO:0007669"/>
    <property type="project" value="UniProtKB-SubCell"/>
</dbReference>